<reference evidence="2 3" key="1">
    <citation type="submission" date="2017-01" db="EMBL/GenBank/DDBJ databases">
        <title>Genome sequence of Rhodovulum viride JA756.</title>
        <authorList>
            <person name="Lakshmi K.V."/>
            <person name="Tushar L.D."/>
            <person name="Sasikala C."/>
            <person name="Venkataramana C."/>
        </authorList>
    </citation>
    <scope>NUCLEOTIDE SEQUENCE [LARGE SCALE GENOMIC DNA]</scope>
    <source>
        <strain evidence="2 3">JA756</strain>
    </source>
</reference>
<proteinExistence type="predicted"/>
<gene>
    <name evidence="2" type="ORF">BYZ73_20400</name>
</gene>
<keyword evidence="3" id="KW-1185">Reference proteome</keyword>
<comment type="caution">
    <text evidence="2">The sequence shown here is derived from an EMBL/GenBank/DDBJ whole genome shotgun (WGS) entry which is preliminary data.</text>
</comment>
<organism evidence="2 3">
    <name type="scientific">Rhodovulum viride</name>
    <dbReference type="NCBI Taxonomy" id="1231134"/>
    <lineage>
        <taxon>Bacteria</taxon>
        <taxon>Pseudomonadati</taxon>
        <taxon>Pseudomonadota</taxon>
        <taxon>Alphaproteobacteria</taxon>
        <taxon>Rhodobacterales</taxon>
        <taxon>Paracoccaceae</taxon>
        <taxon>Rhodovulum</taxon>
    </lineage>
</organism>
<protein>
    <submittedName>
        <fullName evidence="2">Uncharacterized protein</fullName>
    </submittedName>
</protein>
<name>A0ABX9DCY5_9RHOB</name>
<evidence type="ECO:0000313" key="2">
    <source>
        <dbReference type="EMBL" id="RAP39461.1"/>
    </source>
</evidence>
<evidence type="ECO:0000313" key="3">
    <source>
        <dbReference type="Proteomes" id="UP000248659"/>
    </source>
</evidence>
<dbReference type="RefSeq" id="WP_112317473.1">
    <property type="nucleotide sequence ID" value="NZ_MUAV01000054.1"/>
</dbReference>
<feature type="transmembrane region" description="Helical" evidence="1">
    <location>
        <begin position="30"/>
        <end position="58"/>
    </location>
</feature>
<keyword evidence="1" id="KW-0812">Transmembrane</keyword>
<keyword evidence="1" id="KW-1133">Transmembrane helix</keyword>
<keyword evidence="1" id="KW-0472">Membrane</keyword>
<dbReference type="EMBL" id="MUAV01000054">
    <property type="protein sequence ID" value="RAP39461.1"/>
    <property type="molecule type" value="Genomic_DNA"/>
</dbReference>
<sequence>MSKLVPSVFFVIGAALPVASITDGVASVLVTFFGLMATAILAALSLLVGNVLSSAWTVSKLIALKAELDLLISKMTRTLGVLIAGSICVIVHRIGVPPINFSHLPDWIYAEWISGWATDIPTRLIQGLIVLSLGVCADQITLVSKAFSKVLTARYELALADSRRRTEQAAPTNASLELGFRTPKDFGARIPRAD</sequence>
<feature type="transmembrane region" description="Helical" evidence="1">
    <location>
        <begin position="79"/>
        <end position="96"/>
    </location>
</feature>
<evidence type="ECO:0000256" key="1">
    <source>
        <dbReference type="SAM" id="Phobius"/>
    </source>
</evidence>
<dbReference type="Proteomes" id="UP000248659">
    <property type="component" value="Unassembled WGS sequence"/>
</dbReference>
<accession>A0ABX9DCY5</accession>